<dbReference type="PANTHER" id="PTHR35841">
    <property type="entry name" value="PHOSPHONATES-BINDING PERIPLASMIC PROTEIN"/>
    <property type="match status" value="1"/>
</dbReference>
<gene>
    <name evidence="4" type="ORF">HMPREF3225_01045</name>
</gene>
<dbReference type="Pfam" id="PF12974">
    <property type="entry name" value="Phosphonate-bd"/>
    <property type="match status" value="1"/>
</dbReference>
<dbReference type="SUPFAM" id="SSF53850">
    <property type="entry name" value="Periplasmic binding protein-like II"/>
    <property type="match status" value="1"/>
</dbReference>
<evidence type="ECO:0000256" key="1">
    <source>
        <dbReference type="ARBA" id="ARBA00007162"/>
    </source>
</evidence>
<organism evidence="4 5">
    <name type="scientific">Staphylococcus lugdunensis</name>
    <dbReference type="NCBI Taxonomy" id="28035"/>
    <lineage>
        <taxon>Bacteria</taxon>
        <taxon>Bacillati</taxon>
        <taxon>Bacillota</taxon>
        <taxon>Bacilli</taxon>
        <taxon>Bacillales</taxon>
        <taxon>Staphylococcaceae</taxon>
        <taxon>Staphylococcus</taxon>
    </lineage>
</organism>
<reference evidence="4 5" key="1">
    <citation type="submission" date="2016-01" db="EMBL/GenBank/DDBJ databases">
        <authorList>
            <person name="Mitreva M."/>
            <person name="Pepin K.H."/>
            <person name="Mihindukulasuriya K.A."/>
            <person name="Fulton R."/>
            <person name="Fronick C."/>
            <person name="O'Laughlin M."/>
            <person name="Miner T."/>
            <person name="Herter B."/>
            <person name="Rosa B.A."/>
            <person name="Cordes M."/>
            <person name="Tomlinson C."/>
            <person name="Wollam A."/>
            <person name="Palsikar V.B."/>
            <person name="Mardis E.R."/>
            <person name="Wilson R.K."/>
        </authorList>
    </citation>
    <scope>NUCLEOTIDE SEQUENCE [LARGE SCALE GENOMIC DNA]</scope>
    <source>
        <strain evidence="4 5">MJR7738</strain>
    </source>
</reference>
<dbReference type="Gene3D" id="3.40.190.10">
    <property type="entry name" value="Periplasmic binding protein-like II"/>
    <property type="match status" value="2"/>
</dbReference>
<keyword evidence="2" id="KW-0732">Signal</keyword>
<evidence type="ECO:0000313" key="5">
    <source>
        <dbReference type="Proteomes" id="UP000070063"/>
    </source>
</evidence>
<evidence type="ECO:0000259" key="3">
    <source>
        <dbReference type="SMART" id="SM00062"/>
    </source>
</evidence>
<sequence length="288" mass="32743">MAISLYGCEENKKKKVAKKPVNIEYVAPQSQTGKKYDDKIESLQKLLSKELKAPVNIQRTTSDYKMIEDLASKKMDVAIMSPVTYTIGRDKGTVDVLLKSKDYLVDDKGNQTKKLGDYYRSQIVVKKDSDIKKLKDLKGKKVGLQDADSAAGYIYPLADLQREHIPKSALRVSQFKDEDQALKTLLDGDIDAVATYDDARVELKKSKPNVYKDTRVIYTSDKIPNDTISVRVDLSDEWRNKIAKAFINVSKKKEGRQLIHDLFDHEGYEKTSEADFKKVRDNRILIDG</sequence>
<dbReference type="InterPro" id="IPR001638">
    <property type="entry name" value="Solute-binding_3/MltF_N"/>
</dbReference>
<dbReference type="EMBL" id="LRQI01000037">
    <property type="protein sequence ID" value="KXA38849.1"/>
    <property type="molecule type" value="Genomic_DNA"/>
</dbReference>
<dbReference type="Proteomes" id="UP000070063">
    <property type="component" value="Unassembled WGS sequence"/>
</dbReference>
<dbReference type="InterPro" id="IPR005770">
    <property type="entry name" value="PhnD"/>
</dbReference>
<evidence type="ECO:0000256" key="2">
    <source>
        <dbReference type="ARBA" id="ARBA00022729"/>
    </source>
</evidence>
<dbReference type="NCBIfam" id="TIGR01098">
    <property type="entry name" value="3A0109s03R"/>
    <property type="match status" value="1"/>
</dbReference>
<evidence type="ECO:0000313" key="4">
    <source>
        <dbReference type="EMBL" id="KXA38849.1"/>
    </source>
</evidence>
<dbReference type="SMART" id="SM00062">
    <property type="entry name" value="PBPb"/>
    <property type="match status" value="1"/>
</dbReference>
<proteinExistence type="inferred from homology"/>
<protein>
    <submittedName>
        <fullName evidence="4">Phosphate/phosphite/phosphonate ABC transporter, periplasmic binding protein</fullName>
    </submittedName>
</protein>
<feature type="domain" description="Solute-binding protein family 3/N-terminal" evidence="3">
    <location>
        <begin position="39"/>
        <end position="266"/>
    </location>
</feature>
<comment type="caution">
    <text evidence="4">The sequence shown here is derived from an EMBL/GenBank/DDBJ whole genome shotgun (WGS) entry which is preliminary data.</text>
</comment>
<name>A0ABD4EGY4_STALU</name>
<dbReference type="AlphaFoldDB" id="A0ABD4EGY4"/>
<dbReference type="PANTHER" id="PTHR35841:SF1">
    <property type="entry name" value="PHOSPHONATES-BINDING PERIPLASMIC PROTEIN"/>
    <property type="match status" value="1"/>
</dbReference>
<accession>A0ABD4EGY4</accession>
<comment type="similarity">
    <text evidence="1">Belongs to the phosphate/phosphite/phosphonate binding protein family.</text>
</comment>